<reference evidence="1 2" key="1">
    <citation type="submission" date="2019-02" db="EMBL/GenBank/DDBJ databases">
        <title>Sequencing the genomes of 1000 actinobacteria strains.</title>
        <authorList>
            <person name="Klenk H.-P."/>
        </authorList>
    </citation>
    <scope>NUCLEOTIDE SEQUENCE [LARGE SCALE GENOMIC DNA]</scope>
    <source>
        <strain evidence="1 2">DSM 16932</strain>
    </source>
</reference>
<gene>
    <name evidence="1" type="ORF">EV386_0435</name>
</gene>
<dbReference type="EMBL" id="SGWX01000001">
    <property type="protein sequence ID" value="RZS60186.1"/>
    <property type="molecule type" value="Genomic_DNA"/>
</dbReference>
<comment type="caution">
    <text evidence="1">The sequence shown here is derived from an EMBL/GenBank/DDBJ whole genome shotgun (WGS) entry which is preliminary data.</text>
</comment>
<sequence>MPAKAKTFLIWLVVIFLIYAIVKSPDRSAEIVRALVDVIVNAFKSIGQFFGNLLA</sequence>
<keyword evidence="2" id="KW-1185">Reference proteome</keyword>
<dbReference type="RefSeq" id="WP_165399807.1">
    <property type="nucleotide sequence ID" value="NZ_SGWX01000001.1"/>
</dbReference>
<organism evidence="1 2">
    <name type="scientific">Xylanimonas ulmi</name>
    <dbReference type="NCBI Taxonomy" id="228973"/>
    <lineage>
        <taxon>Bacteria</taxon>
        <taxon>Bacillati</taxon>
        <taxon>Actinomycetota</taxon>
        <taxon>Actinomycetes</taxon>
        <taxon>Micrococcales</taxon>
        <taxon>Promicromonosporaceae</taxon>
        <taxon>Xylanimonas</taxon>
    </lineage>
</organism>
<name>A0A4Q7LYA8_9MICO</name>
<dbReference type="AlphaFoldDB" id="A0A4Q7LYA8"/>
<proteinExistence type="predicted"/>
<protein>
    <submittedName>
        <fullName evidence="1">Uncharacterized protein</fullName>
    </submittedName>
</protein>
<dbReference type="Proteomes" id="UP000293852">
    <property type="component" value="Unassembled WGS sequence"/>
</dbReference>
<accession>A0A4Q7LYA8</accession>
<evidence type="ECO:0000313" key="1">
    <source>
        <dbReference type="EMBL" id="RZS60186.1"/>
    </source>
</evidence>
<evidence type="ECO:0000313" key="2">
    <source>
        <dbReference type="Proteomes" id="UP000293852"/>
    </source>
</evidence>